<dbReference type="RefSeq" id="WP_122972862.1">
    <property type="nucleotide sequence ID" value="NZ_RHLQ01000038.1"/>
</dbReference>
<feature type="transmembrane region" description="Helical" evidence="8">
    <location>
        <begin position="12"/>
        <end position="30"/>
    </location>
</feature>
<feature type="transmembrane region" description="Helical" evidence="8">
    <location>
        <begin position="216"/>
        <end position="237"/>
    </location>
</feature>
<accession>A0A3M8H5X6</accession>
<protein>
    <submittedName>
        <fullName evidence="9">Spore gernimation protein</fullName>
    </submittedName>
</protein>
<evidence type="ECO:0000256" key="2">
    <source>
        <dbReference type="ARBA" id="ARBA00007998"/>
    </source>
</evidence>
<dbReference type="AlphaFoldDB" id="A0A3M8H5X6"/>
<keyword evidence="10" id="KW-1185">Reference proteome</keyword>
<feature type="transmembrane region" description="Helical" evidence="8">
    <location>
        <begin position="307"/>
        <end position="328"/>
    </location>
</feature>
<gene>
    <name evidence="9" type="ORF">EC501_13655</name>
</gene>
<feature type="transmembrane region" description="Helical" evidence="8">
    <location>
        <begin position="146"/>
        <end position="164"/>
    </location>
</feature>
<dbReference type="GO" id="GO:0016020">
    <property type="term" value="C:membrane"/>
    <property type="evidence" value="ECO:0007669"/>
    <property type="project" value="UniProtKB-SubCell"/>
</dbReference>
<dbReference type="GO" id="GO:0009847">
    <property type="term" value="P:spore germination"/>
    <property type="evidence" value="ECO:0007669"/>
    <property type="project" value="InterPro"/>
</dbReference>
<comment type="similarity">
    <text evidence="2">Belongs to the amino acid-polyamine-organocation (APC) superfamily. Spore germination protein (SGP) (TC 2.A.3.9) family.</text>
</comment>
<dbReference type="Pfam" id="PF03845">
    <property type="entry name" value="Spore_permease"/>
    <property type="match status" value="1"/>
</dbReference>
<dbReference type="EMBL" id="RHLQ01000038">
    <property type="protein sequence ID" value="RNC97793.1"/>
    <property type="molecule type" value="Genomic_DNA"/>
</dbReference>
<dbReference type="PANTHER" id="PTHR34975:SF2">
    <property type="entry name" value="SPORE GERMINATION PROTEIN A2"/>
    <property type="match status" value="1"/>
</dbReference>
<name>A0A3M8H5X6_9BACI</name>
<evidence type="ECO:0000256" key="1">
    <source>
        <dbReference type="ARBA" id="ARBA00004141"/>
    </source>
</evidence>
<keyword evidence="3" id="KW-0813">Transport</keyword>
<dbReference type="OrthoDB" id="2381188at2"/>
<feature type="transmembrane region" description="Helical" evidence="8">
    <location>
        <begin position="272"/>
        <end position="295"/>
    </location>
</feature>
<comment type="subcellular location">
    <subcellularLocation>
        <location evidence="1">Membrane</location>
        <topology evidence="1">Multi-pass membrane protein</topology>
    </subcellularLocation>
</comment>
<feature type="transmembrane region" description="Helical" evidence="8">
    <location>
        <begin position="184"/>
        <end position="204"/>
    </location>
</feature>
<evidence type="ECO:0000313" key="10">
    <source>
        <dbReference type="Proteomes" id="UP000279909"/>
    </source>
</evidence>
<evidence type="ECO:0000256" key="4">
    <source>
        <dbReference type="ARBA" id="ARBA00022544"/>
    </source>
</evidence>
<reference evidence="9 10" key="1">
    <citation type="journal article" date="2014" name="Int. J. Syst. Evol. Microbiol.">
        <title>Lysinibacillus halotolerans sp. nov., isolated from saline-alkaline soil.</title>
        <authorList>
            <person name="Kong D."/>
            <person name="Wang Y."/>
            <person name="Zhao B."/>
            <person name="Li Y."/>
            <person name="Song J."/>
            <person name="Zhai Y."/>
            <person name="Zhang C."/>
            <person name="Wang H."/>
            <person name="Chen X."/>
            <person name="Zhao B."/>
            <person name="Ruan Z."/>
        </authorList>
    </citation>
    <scope>NUCLEOTIDE SEQUENCE [LARGE SCALE GENOMIC DNA]</scope>
    <source>
        <strain evidence="9 10">MCCC 1A12703</strain>
    </source>
</reference>
<feature type="transmembrane region" description="Helical" evidence="8">
    <location>
        <begin position="83"/>
        <end position="100"/>
    </location>
</feature>
<comment type="caution">
    <text evidence="9">The sequence shown here is derived from an EMBL/GenBank/DDBJ whole genome shotgun (WGS) entry which is preliminary data.</text>
</comment>
<feature type="transmembrane region" description="Helical" evidence="8">
    <location>
        <begin position="120"/>
        <end position="139"/>
    </location>
</feature>
<evidence type="ECO:0000256" key="3">
    <source>
        <dbReference type="ARBA" id="ARBA00022448"/>
    </source>
</evidence>
<feature type="transmembrane region" description="Helical" evidence="8">
    <location>
        <begin position="42"/>
        <end position="63"/>
    </location>
</feature>
<evidence type="ECO:0000313" key="9">
    <source>
        <dbReference type="EMBL" id="RNC97793.1"/>
    </source>
</evidence>
<keyword evidence="4" id="KW-0309">Germination</keyword>
<evidence type="ECO:0000256" key="8">
    <source>
        <dbReference type="SAM" id="Phobius"/>
    </source>
</evidence>
<evidence type="ECO:0000256" key="7">
    <source>
        <dbReference type="ARBA" id="ARBA00023136"/>
    </source>
</evidence>
<dbReference type="PANTHER" id="PTHR34975">
    <property type="entry name" value="SPORE GERMINATION PROTEIN A2"/>
    <property type="match status" value="1"/>
</dbReference>
<dbReference type="NCBIfam" id="TIGR00912">
    <property type="entry name" value="2A0309"/>
    <property type="match status" value="1"/>
</dbReference>
<keyword evidence="6 8" id="KW-1133">Transmembrane helix</keyword>
<evidence type="ECO:0000256" key="6">
    <source>
        <dbReference type="ARBA" id="ARBA00022989"/>
    </source>
</evidence>
<proteinExistence type="inferred from homology"/>
<sequence>MQSLTKVLLPRQLLLMLILSTGLLNHVILIPNLLSAAGRDSWVSVIITYPICILFLILITYILNNSPQDGFFSLIKKRMGKTFSIFLSIPVVLYLFFSTYVTFRDLVIWLNAYFLAESSFLMITVLLIIACCIVTLVGIKNMSITSGLLLPLVIIFGIFISITNTPSKDPSLLFPIFTDGVSPIIKGSIYVLSALLEVYVIVLLQPYVQAPIKFKHLFVLITIFTILIFGPLTASLMEFGLTESVNFRYPAYEQWRILSIGEYISHLDFFALYQWLSGAVIRIGLHMYLLCTFFAKTRHYRLNYKPVLVLYIVLFAVMMIKVQSQHFFEFVYKYYFPICFIFFTFQILFSAFYIFVTKKRVEQHDKHIKFQQNK</sequence>
<evidence type="ECO:0000256" key="5">
    <source>
        <dbReference type="ARBA" id="ARBA00022692"/>
    </source>
</evidence>
<organism evidence="9 10">
    <name type="scientific">Lysinibacillus halotolerans</name>
    <dbReference type="NCBI Taxonomy" id="1368476"/>
    <lineage>
        <taxon>Bacteria</taxon>
        <taxon>Bacillati</taxon>
        <taxon>Bacillota</taxon>
        <taxon>Bacilli</taxon>
        <taxon>Bacillales</taxon>
        <taxon>Bacillaceae</taxon>
        <taxon>Lysinibacillus</taxon>
    </lineage>
</organism>
<dbReference type="InterPro" id="IPR004761">
    <property type="entry name" value="Spore_GerAB"/>
</dbReference>
<keyword evidence="5 8" id="KW-0812">Transmembrane</keyword>
<dbReference type="Proteomes" id="UP000279909">
    <property type="component" value="Unassembled WGS sequence"/>
</dbReference>
<keyword evidence="7 8" id="KW-0472">Membrane</keyword>
<feature type="transmembrane region" description="Helical" evidence="8">
    <location>
        <begin position="334"/>
        <end position="356"/>
    </location>
</feature>